<gene>
    <name evidence="6" type="primary">scaC</name>
</gene>
<evidence type="ECO:0000313" key="6">
    <source>
        <dbReference type="EMBL" id="AIZ97772.1"/>
    </source>
</evidence>
<dbReference type="Pfam" id="PF00963">
    <property type="entry name" value="Cohesin"/>
    <property type="match status" value="1"/>
</dbReference>
<evidence type="ECO:0000256" key="4">
    <source>
        <dbReference type="SAM" id="SignalP"/>
    </source>
</evidence>
<dbReference type="GO" id="GO:0005576">
    <property type="term" value="C:extracellular region"/>
    <property type="evidence" value="ECO:0007669"/>
    <property type="project" value="UniProtKB-SubCell"/>
</dbReference>
<dbReference type="InterPro" id="IPR036439">
    <property type="entry name" value="Dockerin_dom_sf"/>
</dbReference>
<dbReference type="EMBL" id="KM581225">
    <property type="protein sequence ID" value="AIZ97772.1"/>
    <property type="molecule type" value="Genomic_DNA"/>
</dbReference>
<dbReference type="Gene3D" id="2.60.40.680">
    <property type="match status" value="1"/>
</dbReference>
<dbReference type="Gene3D" id="1.10.1330.10">
    <property type="entry name" value="Dockerin domain"/>
    <property type="match status" value="1"/>
</dbReference>
<evidence type="ECO:0000256" key="2">
    <source>
        <dbReference type="ARBA" id="ARBA00022525"/>
    </source>
</evidence>
<comment type="subcellular location">
    <subcellularLocation>
        <location evidence="1">Secreted</location>
    </subcellularLocation>
</comment>
<name>A0A0A7NVT4_RUMFL</name>
<accession>A0A0A7NVT4</accession>
<sequence length="297" mass="30628">MKTNKVIVGAMAAAMLSLSLSSLAPVVAAGETVQISAGSAKVKAGEEFKVEVSLADVPKTGIQGLDFAVTYDNKVITIDEITVGVIADTKAASSDQTSSLLPTFDVSIQNSEGYASVIWSTAVEDSAYWINKDGVVCTIKGKVSSSAKDGDSSPITLTGVKRETYIGSGQTNSAINAGYSEGDKAVKFEVKPTSGKVTVSEKEDTTTVTTAPANKDGIRGDANCDKDVSLADAVIIMQSIANPSAYGLTGTNDQHITEQGKTNADVVGGDSGKGGDGVTNLDALQIQKFMLSLVTEL</sequence>
<feature type="chain" id="PRO_5038663031" evidence="4">
    <location>
        <begin position="25"/>
        <end position="297"/>
    </location>
</feature>
<proteinExistence type="predicted"/>
<reference evidence="6" key="1">
    <citation type="submission" date="2014-09" db="EMBL/GenBank/DDBJ databases">
        <title>Functional phylotyping approach for assessing intraspecific diversity of Ruminococcus albus within the rumen microbiome.</title>
        <authorList>
            <person name="Rozman Grinberg I."/>
            <person name="Yin G."/>
            <person name="Borovok I."/>
            <person name="Berg Miller M.E."/>
            <person name="Yeoman C.J.Y."/>
            <person name="Dassa B."/>
            <person name="Mizrahi I."/>
            <person name="Flint H.J."/>
            <person name="Yu Z."/>
            <person name="Bayer E.A."/>
            <person name="White B.A."/>
            <person name="Lamed R."/>
        </authorList>
    </citation>
    <scope>NUCLEOTIDE SEQUENCE</scope>
    <source>
        <strain evidence="6">VC1963_scaC_3</strain>
    </source>
</reference>
<protein>
    <submittedName>
        <fullName evidence="6">Scaffoldin C</fullName>
    </submittedName>
</protein>
<feature type="signal peptide" evidence="4">
    <location>
        <begin position="1"/>
        <end position="24"/>
    </location>
</feature>
<keyword evidence="4" id="KW-0732">Signal</keyword>
<dbReference type="AlphaFoldDB" id="A0A0A7NVT4"/>
<evidence type="ECO:0000259" key="5">
    <source>
        <dbReference type="Pfam" id="PF00963"/>
    </source>
</evidence>
<dbReference type="SUPFAM" id="SSF49384">
    <property type="entry name" value="Carbohydrate-binding domain"/>
    <property type="match status" value="1"/>
</dbReference>
<keyword evidence="3" id="KW-0677">Repeat</keyword>
<dbReference type="GO" id="GO:0000272">
    <property type="term" value="P:polysaccharide catabolic process"/>
    <property type="evidence" value="ECO:0007669"/>
    <property type="project" value="InterPro"/>
</dbReference>
<dbReference type="InterPro" id="IPR008965">
    <property type="entry name" value="CBM2/CBM3_carb-bd_dom_sf"/>
</dbReference>
<evidence type="ECO:0000256" key="3">
    <source>
        <dbReference type="ARBA" id="ARBA00022737"/>
    </source>
</evidence>
<organism evidence="6">
    <name type="scientific">Ruminococcus flavefaciens</name>
    <dbReference type="NCBI Taxonomy" id="1265"/>
    <lineage>
        <taxon>Bacteria</taxon>
        <taxon>Bacillati</taxon>
        <taxon>Bacillota</taxon>
        <taxon>Clostridia</taxon>
        <taxon>Eubacteriales</taxon>
        <taxon>Oscillospiraceae</taxon>
        <taxon>Ruminococcus</taxon>
    </lineage>
</organism>
<dbReference type="CDD" id="cd08548">
    <property type="entry name" value="Type_I_cohesin_like"/>
    <property type="match status" value="1"/>
</dbReference>
<dbReference type="InterPro" id="IPR002102">
    <property type="entry name" value="Cohesin_dom"/>
</dbReference>
<dbReference type="GO" id="GO:0030246">
    <property type="term" value="F:carbohydrate binding"/>
    <property type="evidence" value="ECO:0007669"/>
    <property type="project" value="InterPro"/>
</dbReference>
<dbReference type="SUPFAM" id="SSF63446">
    <property type="entry name" value="Type I dockerin domain"/>
    <property type="match status" value="1"/>
</dbReference>
<keyword evidence="2" id="KW-0964">Secreted</keyword>
<feature type="domain" description="Cohesin" evidence="5">
    <location>
        <begin position="33"/>
        <end position="160"/>
    </location>
</feature>
<evidence type="ECO:0000256" key="1">
    <source>
        <dbReference type="ARBA" id="ARBA00004613"/>
    </source>
</evidence>